<proteinExistence type="predicted"/>
<evidence type="ECO:0000313" key="3">
    <source>
        <dbReference type="Proteomes" id="UP001185899"/>
    </source>
</evidence>
<gene>
    <name evidence="2" type="ORF">R3P95_25515</name>
</gene>
<feature type="signal peptide" evidence="1">
    <location>
        <begin position="1"/>
        <end position="25"/>
    </location>
</feature>
<name>A0ABU4B5Z1_9NOCA</name>
<reference evidence="2 3" key="1">
    <citation type="submission" date="2023-10" db="EMBL/GenBank/DDBJ databases">
        <title>Development of a sustainable strategy for remediation of hydrocarbon-contaminated territories based on the waste exchange concept.</title>
        <authorList>
            <person name="Krivoruchko A."/>
        </authorList>
    </citation>
    <scope>NUCLEOTIDE SEQUENCE [LARGE SCALE GENOMIC DNA]</scope>
    <source>
        <strain evidence="2 3">IEGM 1322</strain>
    </source>
</reference>
<sequence length="171" mass="18000">MRTRAVAALIAAVACGLFGCSNTPATEAGPDTSETADRPITEELFVGECGSMDDAEVQELTAVSDLTAVSENAIRCRWESTSGAYAMFTWYRGSPIDRESSVAEAVGRTIERIDVDGHPGFTAAASGASCEAGVENGDGFVHWSVNFVVDGPRDSCDVVEDLARITISKAK</sequence>
<comment type="caution">
    <text evidence="2">The sequence shown here is derived from an EMBL/GenBank/DDBJ whole genome shotgun (WGS) entry which is preliminary data.</text>
</comment>
<dbReference type="Pfam" id="PF12079">
    <property type="entry name" value="DUF3558"/>
    <property type="match status" value="1"/>
</dbReference>
<dbReference type="Proteomes" id="UP001185899">
    <property type="component" value="Unassembled WGS sequence"/>
</dbReference>
<dbReference type="EMBL" id="JAWLKE010000014">
    <property type="protein sequence ID" value="MDV6233922.1"/>
    <property type="molecule type" value="Genomic_DNA"/>
</dbReference>
<evidence type="ECO:0000256" key="1">
    <source>
        <dbReference type="SAM" id="SignalP"/>
    </source>
</evidence>
<dbReference type="InterPro" id="IPR024520">
    <property type="entry name" value="DUF3558"/>
</dbReference>
<evidence type="ECO:0000313" key="2">
    <source>
        <dbReference type="EMBL" id="MDV6233922.1"/>
    </source>
</evidence>
<accession>A0ABU4B5Z1</accession>
<protein>
    <submittedName>
        <fullName evidence="2">DUF3558 domain-containing protein</fullName>
    </submittedName>
</protein>
<feature type="chain" id="PRO_5045843738" evidence="1">
    <location>
        <begin position="26"/>
        <end position="171"/>
    </location>
</feature>
<dbReference type="PROSITE" id="PS51257">
    <property type="entry name" value="PROKAR_LIPOPROTEIN"/>
    <property type="match status" value="1"/>
</dbReference>
<keyword evidence="1" id="KW-0732">Signal</keyword>
<keyword evidence="3" id="KW-1185">Reference proteome</keyword>
<organism evidence="2 3">
    <name type="scientific">Rhodococcus cercidiphylli</name>
    <dbReference type="NCBI Taxonomy" id="489916"/>
    <lineage>
        <taxon>Bacteria</taxon>
        <taxon>Bacillati</taxon>
        <taxon>Actinomycetota</taxon>
        <taxon>Actinomycetes</taxon>
        <taxon>Mycobacteriales</taxon>
        <taxon>Nocardiaceae</taxon>
        <taxon>Rhodococcus</taxon>
    </lineage>
</organism>
<dbReference type="RefSeq" id="WP_269595613.1">
    <property type="nucleotide sequence ID" value="NZ_JAWLKE010000014.1"/>
</dbReference>